<feature type="compositionally biased region" description="Polar residues" evidence="1">
    <location>
        <begin position="168"/>
        <end position="180"/>
    </location>
</feature>
<keyword evidence="3" id="KW-1185">Reference proteome</keyword>
<comment type="caution">
    <text evidence="2">The sequence shown here is derived from an EMBL/GenBank/DDBJ whole genome shotgun (WGS) entry which is preliminary data.</text>
</comment>
<organism evidence="2 3">
    <name type="scientific">Capronia epimyces CBS 606.96</name>
    <dbReference type="NCBI Taxonomy" id="1182542"/>
    <lineage>
        <taxon>Eukaryota</taxon>
        <taxon>Fungi</taxon>
        <taxon>Dikarya</taxon>
        <taxon>Ascomycota</taxon>
        <taxon>Pezizomycotina</taxon>
        <taxon>Eurotiomycetes</taxon>
        <taxon>Chaetothyriomycetidae</taxon>
        <taxon>Chaetothyriales</taxon>
        <taxon>Herpotrichiellaceae</taxon>
        <taxon>Capronia</taxon>
    </lineage>
</organism>
<dbReference type="OrthoDB" id="427960at2759"/>
<dbReference type="AlphaFoldDB" id="W9YH95"/>
<protein>
    <submittedName>
        <fullName evidence="2">Uncharacterized protein</fullName>
    </submittedName>
</protein>
<feature type="compositionally biased region" description="Basic and acidic residues" evidence="1">
    <location>
        <begin position="244"/>
        <end position="256"/>
    </location>
</feature>
<feature type="compositionally biased region" description="Acidic residues" evidence="1">
    <location>
        <begin position="152"/>
        <end position="167"/>
    </location>
</feature>
<evidence type="ECO:0000256" key="1">
    <source>
        <dbReference type="SAM" id="MobiDB-lite"/>
    </source>
</evidence>
<dbReference type="RefSeq" id="XP_007728788.1">
    <property type="nucleotide sequence ID" value="XM_007730598.1"/>
</dbReference>
<dbReference type="GeneID" id="19164588"/>
<feature type="compositionally biased region" description="Low complexity" evidence="1">
    <location>
        <begin position="31"/>
        <end position="50"/>
    </location>
</feature>
<feature type="compositionally biased region" description="Low complexity" evidence="1">
    <location>
        <begin position="61"/>
        <end position="75"/>
    </location>
</feature>
<dbReference type="STRING" id="1182542.W9YH95"/>
<feature type="compositionally biased region" description="Basic residues" evidence="1">
    <location>
        <begin position="287"/>
        <end position="296"/>
    </location>
</feature>
<accession>W9YH95</accession>
<proteinExistence type="predicted"/>
<dbReference type="Proteomes" id="UP000019478">
    <property type="component" value="Unassembled WGS sequence"/>
</dbReference>
<feature type="compositionally biased region" description="Basic residues" evidence="1">
    <location>
        <begin position="221"/>
        <end position="234"/>
    </location>
</feature>
<name>W9YH95_9EURO</name>
<dbReference type="eggNOG" id="ENOG502SC34">
    <property type="taxonomic scope" value="Eukaryota"/>
</dbReference>
<evidence type="ECO:0000313" key="3">
    <source>
        <dbReference type="Proteomes" id="UP000019478"/>
    </source>
</evidence>
<gene>
    <name evidence="2" type="ORF">A1O3_00448</name>
</gene>
<dbReference type="HOGENOM" id="CLU_043296_0_0_1"/>
<dbReference type="EMBL" id="AMGY01000001">
    <property type="protein sequence ID" value="EXJ91898.1"/>
    <property type="molecule type" value="Genomic_DNA"/>
</dbReference>
<feature type="region of interest" description="Disordered" evidence="1">
    <location>
        <begin position="1"/>
        <end position="296"/>
    </location>
</feature>
<evidence type="ECO:0000313" key="2">
    <source>
        <dbReference type="EMBL" id="EXJ91898.1"/>
    </source>
</evidence>
<feature type="compositionally biased region" description="Polar residues" evidence="1">
    <location>
        <begin position="76"/>
        <end position="93"/>
    </location>
</feature>
<feature type="compositionally biased region" description="Polar residues" evidence="1">
    <location>
        <begin position="1"/>
        <end position="22"/>
    </location>
</feature>
<reference evidence="2 3" key="1">
    <citation type="submission" date="2013-03" db="EMBL/GenBank/DDBJ databases">
        <title>The Genome Sequence of Capronia epimyces CBS 606.96.</title>
        <authorList>
            <consortium name="The Broad Institute Genomics Platform"/>
            <person name="Cuomo C."/>
            <person name="de Hoog S."/>
            <person name="Gorbushina A."/>
            <person name="Walker B."/>
            <person name="Young S.K."/>
            <person name="Zeng Q."/>
            <person name="Gargeya S."/>
            <person name="Fitzgerald M."/>
            <person name="Haas B."/>
            <person name="Abouelleil A."/>
            <person name="Allen A.W."/>
            <person name="Alvarado L."/>
            <person name="Arachchi H.M."/>
            <person name="Berlin A.M."/>
            <person name="Chapman S.B."/>
            <person name="Gainer-Dewar J."/>
            <person name="Goldberg J."/>
            <person name="Griggs A."/>
            <person name="Gujja S."/>
            <person name="Hansen M."/>
            <person name="Howarth C."/>
            <person name="Imamovic A."/>
            <person name="Ireland A."/>
            <person name="Larimer J."/>
            <person name="McCowan C."/>
            <person name="Murphy C."/>
            <person name="Pearson M."/>
            <person name="Poon T.W."/>
            <person name="Priest M."/>
            <person name="Roberts A."/>
            <person name="Saif S."/>
            <person name="Shea T."/>
            <person name="Sisk P."/>
            <person name="Sykes S."/>
            <person name="Wortman J."/>
            <person name="Nusbaum C."/>
            <person name="Birren B."/>
        </authorList>
    </citation>
    <scope>NUCLEOTIDE SEQUENCE [LARGE SCALE GENOMIC DNA]</scope>
    <source>
        <strain evidence="2 3">CBS 606.96</strain>
    </source>
</reference>
<sequence length="296" mass="31940">MASLSTPSARPQQPAKQMSSRLLNMKFMKRAAAASPTSTPTAATTQTPSSEPFAKRRRIENTASSPSASNPATPSRGSGTPTLTAETQSTSLTLPREGISTFSRGDGADTEWVLDLKIPFSNGPSSSSHSLAKPQASGVNGSRFSSLHEEEQNPNDDSEDGPEDEDIWTNQPVGRQTYGSFKQKRKTGTVQKKNEDDNGDLSSGSENPDAESDSDGSDHHATHRRTPSRLNKKKFSNDADSDEEMRLVRRAIEQKHRTMLGTATAAHGGGGIGGRGQKRGREDGNYKSRKKLRQTI</sequence>